<keyword evidence="4 8" id="KW-0210">Decarboxylase</keyword>
<dbReference type="InterPro" id="IPR013785">
    <property type="entry name" value="Aldolase_TIM"/>
</dbReference>
<dbReference type="AlphaFoldDB" id="A0A562WQV6"/>
<evidence type="ECO:0000256" key="4">
    <source>
        <dbReference type="ARBA" id="ARBA00022793"/>
    </source>
</evidence>
<comment type="catalytic activity">
    <reaction evidence="1 8">
        <text>1-(2-carboxyphenylamino)-1-deoxy-D-ribulose 5-phosphate + H(+) = (1S,2R)-1-C-(indol-3-yl)glycerol 3-phosphate + CO2 + H2O</text>
        <dbReference type="Rhea" id="RHEA:23476"/>
        <dbReference type="ChEBI" id="CHEBI:15377"/>
        <dbReference type="ChEBI" id="CHEBI:15378"/>
        <dbReference type="ChEBI" id="CHEBI:16526"/>
        <dbReference type="ChEBI" id="CHEBI:58613"/>
        <dbReference type="ChEBI" id="CHEBI:58866"/>
        <dbReference type="EC" id="4.1.1.48"/>
    </reaction>
</comment>
<gene>
    <name evidence="8" type="primary">trpC</name>
    <name evidence="10" type="ORF">JN12_00694</name>
</gene>
<evidence type="ECO:0000313" key="10">
    <source>
        <dbReference type="EMBL" id="TWJ32719.1"/>
    </source>
</evidence>
<dbReference type="GO" id="GO:0004640">
    <property type="term" value="F:phosphoribosylanthranilate isomerase activity"/>
    <property type="evidence" value="ECO:0007669"/>
    <property type="project" value="TreeGrafter"/>
</dbReference>
<evidence type="ECO:0000259" key="9">
    <source>
        <dbReference type="Pfam" id="PF00218"/>
    </source>
</evidence>
<dbReference type="NCBIfam" id="NF001373">
    <property type="entry name" value="PRK00278.1-6"/>
    <property type="match status" value="1"/>
</dbReference>
<keyword evidence="7 8" id="KW-0456">Lyase</keyword>
<comment type="caution">
    <text evidence="10">The sequence shown here is derived from an EMBL/GenBank/DDBJ whole genome shotgun (WGS) entry which is preliminary data.</text>
</comment>
<protein>
    <recommendedName>
        <fullName evidence="8">Indole-3-glycerol phosphate synthase</fullName>
        <shortName evidence="8">IGPS</shortName>
        <ecNumber evidence="8">4.1.1.48</ecNumber>
    </recommendedName>
</protein>
<evidence type="ECO:0000256" key="5">
    <source>
        <dbReference type="ARBA" id="ARBA00022822"/>
    </source>
</evidence>
<dbReference type="CDD" id="cd00331">
    <property type="entry name" value="IGPS"/>
    <property type="match status" value="1"/>
</dbReference>
<evidence type="ECO:0000256" key="1">
    <source>
        <dbReference type="ARBA" id="ARBA00001633"/>
    </source>
</evidence>
<dbReference type="GO" id="GO:0000162">
    <property type="term" value="P:L-tryptophan biosynthetic process"/>
    <property type="evidence" value="ECO:0007669"/>
    <property type="project" value="UniProtKB-UniRule"/>
</dbReference>
<proteinExistence type="inferred from homology"/>
<evidence type="ECO:0000256" key="8">
    <source>
        <dbReference type="HAMAP-Rule" id="MF_00134"/>
    </source>
</evidence>
<dbReference type="PANTHER" id="PTHR22854">
    <property type="entry name" value="TRYPTOPHAN BIOSYNTHESIS PROTEIN"/>
    <property type="match status" value="1"/>
</dbReference>
<dbReference type="OrthoDB" id="9804217at2"/>
<dbReference type="FunFam" id="3.20.20.70:FF:000024">
    <property type="entry name" value="Indole-3-glycerol phosphate synthase"/>
    <property type="match status" value="1"/>
</dbReference>
<sequence length="266" mass="29330">MSQVPDILQKIVEHKRQEVAAARAALPLAELKARLADREDQPRGFARALRDAADSGWTAVIAEVKKGSPSKGLIRADFDPLEIASTYQAHGATCLSVLTDERFFLGHLRNLDLIREQVGLPLLRKDFLFDPYQVYEAAAGGADAILLIAAMLELSQLRDLAALARELHLDVLLEVHDERELEMALQTDCGLIGINNRSLHTFVVDLANTERLAPHVPAERFIVAESGINCREDVERLQQAGARAFLVGESLMREADIGAKLRELLG</sequence>
<dbReference type="NCBIfam" id="NF001377">
    <property type="entry name" value="PRK00278.2-4"/>
    <property type="match status" value="1"/>
</dbReference>
<keyword evidence="5 8" id="KW-0822">Tryptophan biosynthesis</keyword>
<keyword evidence="3 8" id="KW-0028">Amino-acid biosynthesis</keyword>
<dbReference type="HAMAP" id="MF_00134_A">
    <property type="entry name" value="IGPS_A"/>
    <property type="match status" value="1"/>
</dbReference>
<dbReference type="InterPro" id="IPR011060">
    <property type="entry name" value="RibuloseP-bd_barrel"/>
</dbReference>
<dbReference type="HAMAP" id="MF_00134_B">
    <property type="entry name" value="IGPS_B"/>
    <property type="match status" value="1"/>
</dbReference>
<evidence type="ECO:0000256" key="3">
    <source>
        <dbReference type="ARBA" id="ARBA00022605"/>
    </source>
</evidence>
<dbReference type="EC" id="4.1.1.48" evidence="8"/>
<comment type="pathway">
    <text evidence="2 8">Amino-acid biosynthesis; L-tryptophan biosynthesis; L-tryptophan from chorismate: step 4/5.</text>
</comment>
<dbReference type="InterPro" id="IPR013798">
    <property type="entry name" value="Indole-3-glycerol_P_synth_dom"/>
</dbReference>
<dbReference type="Pfam" id="PF00218">
    <property type="entry name" value="IGPS"/>
    <property type="match status" value="1"/>
</dbReference>
<organism evidence="10 11">
    <name type="scientific">Geobacter argillaceus</name>
    <dbReference type="NCBI Taxonomy" id="345631"/>
    <lineage>
        <taxon>Bacteria</taxon>
        <taxon>Pseudomonadati</taxon>
        <taxon>Thermodesulfobacteriota</taxon>
        <taxon>Desulfuromonadia</taxon>
        <taxon>Geobacterales</taxon>
        <taxon>Geobacteraceae</taxon>
        <taxon>Geobacter</taxon>
    </lineage>
</organism>
<dbReference type="PANTHER" id="PTHR22854:SF2">
    <property type="entry name" value="INDOLE-3-GLYCEROL-PHOSPHATE SYNTHASE"/>
    <property type="match status" value="1"/>
</dbReference>
<evidence type="ECO:0000256" key="7">
    <source>
        <dbReference type="ARBA" id="ARBA00023239"/>
    </source>
</evidence>
<dbReference type="InterPro" id="IPR045186">
    <property type="entry name" value="Indole-3-glycerol_P_synth"/>
</dbReference>
<evidence type="ECO:0000313" key="11">
    <source>
        <dbReference type="Proteomes" id="UP000319449"/>
    </source>
</evidence>
<dbReference type="EMBL" id="VLLN01000003">
    <property type="protein sequence ID" value="TWJ32719.1"/>
    <property type="molecule type" value="Genomic_DNA"/>
</dbReference>
<keyword evidence="6 8" id="KW-0057">Aromatic amino acid biosynthesis</keyword>
<name>A0A562WQV6_9BACT</name>
<feature type="domain" description="Indole-3-glycerol phosphate synthase" evidence="9">
    <location>
        <begin position="8"/>
        <end position="264"/>
    </location>
</feature>
<dbReference type="Proteomes" id="UP000319449">
    <property type="component" value="Unassembled WGS sequence"/>
</dbReference>
<accession>A0A562WQV6</accession>
<dbReference type="GO" id="GO:0004425">
    <property type="term" value="F:indole-3-glycerol-phosphate synthase activity"/>
    <property type="evidence" value="ECO:0007669"/>
    <property type="project" value="UniProtKB-UniRule"/>
</dbReference>
<dbReference type="UniPathway" id="UPA00035">
    <property type="reaction ID" value="UER00043"/>
</dbReference>
<dbReference type="Gene3D" id="3.20.20.70">
    <property type="entry name" value="Aldolase class I"/>
    <property type="match status" value="1"/>
</dbReference>
<evidence type="ECO:0000256" key="2">
    <source>
        <dbReference type="ARBA" id="ARBA00004696"/>
    </source>
</evidence>
<dbReference type="RefSeq" id="WP_145018219.1">
    <property type="nucleotide sequence ID" value="NZ_VLLN01000003.1"/>
</dbReference>
<keyword evidence="11" id="KW-1185">Reference proteome</keyword>
<comment type="similarity">
    <text evidence="8">Belongs to the TrpC family.</text>
</comment>
<reference evidence="10 11" key="1">
    <citation type="submission" date="2019-07" db="EMBL/GenBank/DDBJ databases">
        <title>Genomic Encyclopedia of Archaeal and Bacterial Type Strains, Phase II (KMG-II): from individual species to whole genera.</title>
        <authorList>
            <person name="Goeker M."/>
        </authorList>
    </citation>
    <scope>NUCLEOTIDE SEQUENCE [LARGE SCALE GENOMIC DNA]</scope>
    <source>
        <strain evidence="10 11">ATCC BAA-1139</strain>
    </source>
</reference>
<evidence type="ECO:0000256" key="6">
    <source>
        <dbReference type="ARBA" id="ARBA00023141"/>
    </source>
</evidence>
<dbReference type="SUPFAM" id="SSF51366">
    <property type="entry name" value="Ribulose-phoshate binding barrel"/>
    <property type="match status" value="1"/>
</dbReference>